<dbReference type="Proteomes" id="UP000266673">
    <property type="component" value="Unassembled WGS sequence"/>
</dbReference>
<comment type="caution">
    <text evidence="1">The sequence shown here is derived from an EMBL/GenBank/DDBJ whole genome shotgun (WGS) entry which is preliminary data.</text>
</comment>
<proteinExistence type="predicted"/>
<keyword evidence="2" id="KW-1185">Reference proteome</keyword>
<dbReference type="EMBL" id="QKWP01004313">
    <property type="protein sequence ID" value="RIB00382.1"/>
    <property type="molecule type" value="Genomic_DNA"/>
</dbReference>
<evidence type="ECO:0000313" key="2">
    <source>
        <dbReference type="Proteomes" id="UP000266673"/>
    </source>
</evidence>
<reference evidence="1 2" key="1">
    <citation type="submission" date="2018-06" db="EMBL/GenBank/DDBJ databases">
        <title>Comparative genomics reveals the genomic features of Rhizophagus irregularis, R. cerebriforme, R. diaphanum and Gigaspora rosea, and their symbiotic lifestyle signature.</title>
        <authorList>
            <person name="Morin E."/>
            <person name="San Clemente H."/>
            <person name="Chen E.C.H."/>
            <person name="De La Providencia I."/>
            <person name="Hainaut M."/>
            <person name="Kuo A."/>
            <person name="Kohler A."/>
            <person name="Murat C."/>
            <person name="Tang N."/>
            <person name="Roy S."/>
            <person name="Loubradou J."/>
            <person name="Henrissat B."/>
            <person name="Grigoriev I.V."/>
            <person name="Corradi N."/>
            <person name="Roux C."/>
            <person name="Martin F.M."/>
        </authorList>
    </citation>
    <scope>NUCLEOTIDE SEQUENCE [LARGE SCALE GENOMIC DNA]</scope>
    <source>
        <strain evidence="1 2">DAOM 194757</strain>
    </source>
</reference>
<protein>
    <submittedName>
        <fullName evidence="1">Uncharacterized protein</fullName>
    </submittedName>
</protein>
<name>A0A397TQB8_9GLOM</name>
<dbReference type="AlphaFoldDB" id="A0A397TQB8"/>
<gene>
    <name evidence="1" type="ORF">C2G38_2234464</name>
</gene>
<organism evidence="1 2">
    <name type="scientific">Gigaspora rosea</name>
    <dbReference type="NCBI Taxonomy" id="44941"/>
    <lineage>
        <taxon>Eukaryota</taxon>
        <taxon>Fungi</taxon>
        <taxon>Fungi incertae sedis</taxon>
        <taxon>Mucoromycota</taxon>
        <taxon>Glomeromycotina</taxon>
        <taxon>Glomeromycetes</taxon>
        <taxon>Diversisporales</taxon>
        <taxon>Gigasporaceae</taxon>
        <taxon>Gigaspora</taxon>
    </lineage>
</organism>
<sequence length="101" mass="11176">MSLNRGSIFITGITVLKLALPVSFLDRCWSLSESPLLEPLLLESRYWSTVSEEWFTLLESLLVELSLLVIIYGAAVSGVSLVDLCWFSSSIWAVGISMASF</sequence>
<accession>A0A397TQB8</accession>
<evidence type="ECO:0000313" key="1">
    <source>
        <dbReference type="EMBL" id="RIB00382.1"/>
    </source>
</evidence>